<gene>
    <name evidence="4" type="ORF">SAMN05720606_113133</name>
</gene>
<sequence length="290" mass="32172">MKLVTIEDKGREQVAFWTDRGITPLAWLNEQFGTSWDTDLFTLLQKNQFTALRNWYCNEHGQLASLASLPASDVSYRALYRRPRKIIGVGMNYWDKAIELSGRPPEDEPVIFLKPDSSLIGSGEMIRLPVGAGQITAEAELAIVIGQTCKGIGEEQAMDVIAGYTTSLDMTAKDIHARNPRFMQRAKSFDTFLSLGSSLSTPEEYENLNELEIQTVHNGHVAHSNTVNHMIFSPAYLISFLSNVMTLHPGDVILTGTPGSVTIQPGDVVSCQIDGLRKLDNRIESETRTL</sequence>
<dbReference type="STRING" id="582692.SAMN05720606_113133"/>
<dbReference type="Proteomes" id="UP000198538">
    <property type="component" value="Unassembled WGS sequence"/>
</dbReference>
<name>A0A1G5K7A6_9BACL</name>
<feature type="domain" description="Fumarylacetoacetase-like C-terminal" evidence="3">
    <location>
        <begin position="85"/>
        <end position="283"/>
    </location>
</feature>
<dbReference type="GO" id="GO:0046872">
    <property type="term" value="F:metal ion binding"/>
    <property type="evidence" value="ECO:0007669"/>
    <property type="project" value="UniProtKB-KW"/>
</dbReference>
<dbReference type="InterPro" id="IPR051121">
    <property type="entry name" value="FAH"/>
</dbReference>
<evidence type="ECO:0000256" key="1">
    <source>
        <dbReference type="ARBA" id="ARBA00010211"/>
    </source>
</evidence>
<evidence type="ECO:0000256" key="2">
    <source>
        <dbReference type="ARBA" id="ARBA00022723"/>
    </source>
</evidence>
<protein>
    <submittedName>
        <fullName evidence="4">2-keto-4-pentenoate hydratase/2-oxohepta-3-ene-1,7-dioic acid hydratase (Catechol pathway)</fullName>
    </submittedName>
</protein>
<evidence type="ECO:0000313" key="5">
    <source>
        <dbReference type="Proteomes" id="UP000198538"/>
    </source>
</evidence>
<keyword evidence="2" id="KW-0479">Metal-binding</keyword>
<dbReference type="InterPro" id="IPR011234">
    <property type="entry name" value="Fumarylacetoacetase-like_C"/>
</dbReference>
<accession>A0A1G5K7A6</accession>
<dbReference type="PANTHER" id="PTHR42796:SF4">
    <property type="entry name" value="FUMARYLACETOACETATE HYDROLASE DOMAIN-CONTAINING PROTEIN 2A"/>
    <property type="match status" value="1"/>
</dbReference>
<dbReference type="Pfam" id="PF01557">
    <property type="entry name" value="FAA_hydrolase"/>
    <property type="match status" value="1"/>
</dbReference>
<dbReference type="EMBL" id="FMVM01000013">
    <property type="protein sequence ID" value="SCY96354.1"/>
    <property type="molecule type" value="Genomic_DNA"/>
</dbReference>
<evidence type="ECO:0000259" key="3">
    <source>
        <dbReference type="Pfam" id="PF01557"/>
    </source>
</evidence>
<evidence type="ECO:0000313" key="4">
    <source>
        <dbReference type="EMBL" id="SCY96354.1"/>
    </source>
</evidence>
<dbReference type="Gene3D" id="3.90.850.10">
    <property type="entry name" value="Fumarylacetoacetase-like, C-terminal domain"/>
    <property type="match status" value="1"/>
</dbReference>
<dbReference type="GO" id="GO:0003824">
    <property type="term" value="F:catalytic activity"/>
    <property type="evidence" value="ECO:0007669"/>
    <property type="project" value="InterPro"/>
</dbReference>
<dbReference type="AlphaFoldDB" id="A0A1G5K7A6"/>
<dbReference type="SUPFAM" id="SSF56529">
    <property type="entry name" value="FAH"/>
    <property type="match status" value="1"/>
</dbReference>
<dbReference type="RefSeq" id="WP_090922974.1">
    <property type="nucleotide sequence ID" value="NZ_FMVM01000013.1"/>
</dbReference>
<keyword evidence="5" id="KW-1185">Reference proteome</keyword>
<reference evidence="5" key="1">
    <citation type="submission" date="2016-10" db="EMBL/GenBank/DDBJ databases">
        <authorList>
            <person name="Varghese N."/>
            <person name="Submissions S."/>
        </authorList>
    </citation>
    <scope>NUCLEOTIDE SEQUENCE [LARGE SCALE GENOMIC DNA]</scope>
    <source>
        <strain evidence="5">BL9</strain>
    </source>
</reference>
<proteinExistence type="inferred from homology"/>
<dbReference type="PANTHER" id="PTHR42796">
    <property type="entry name" value="FUMARYLACETOACETATE HYDROLASE DOMAIN-CONTAINING PROTEIN 2A-RELATED"/>
    <property type="match status" value="1"/>
</dbReference>
<dbReference type="GO" id="GO:0044281">
    <property type="term" value="P:small molecule metabolic process"/>
    <property type="evidence" value="ECO:0007669"/>
    <property type="project" value="UniProtKB-ARBA"/>
</dbReference>
<organism evidence="4 5">
    <name type="scientific">Paenibacillus polysaccharolyticus</name>
    <dbReference type="NCBI Taxonomy" id="582692"/>
    <lineage>
        <taxon>Bacteria</taxon>
        <taxon>Bacillati</taxon>
        <taxon>Bacillota</taxon>
        <taxon>Bacilli</taxon>
        <taxon>Bacillales</taxon>
        <taxon>Paenibacillaceae</taxon>
        <taxon>Paenibacillus</taxon>
    </lineage>
</organism>
<comment type="similarity">
    <text evidence="1">Belongs to the FAH family.</text>
</comment>
<dbReference type="InterPro" id="IPR036663">
    <property type="entry name" value="Fumarylacetoacetase_C_sf"/>
</dbReference>